<sequence>MLDGYPAVATQPVQWGDQDLFGHVNNTVYFRWYETSRVEYWYKSGLHELMQPRGLGPILASVTCDYKKQIRYPDTIRVAAKIQKMGLSSVTLEHVVFSESQNAIAATGKSVIVLFNYQKQHPVPIDGDIRETFLKFDPFE</sequence>
<proteinExistence type="predicted"/>
<dbReference type="GO" id="GO:0047617">
    <property type="term" value="F:fatty acyl-CoA hydrolase activity"/>
    <property type="evidence" value="ECO:0007669"/>
    <property type="project" value="TreeGrafter"/>
</dbReference>
<dbReference type="RefSeq" id="WP_075082620.1">
    <property type="nucleotide sequence ID" value="NZ_CP042912.1"/>
</dbReference>
<dbReference type="InterPro" id="IPR050563">
    <property type="entry name" value="4-hydroxybenzoyl-CoA_TE"/>
</dbReference>
<dbReference type="EMBL" id="CP042912">
    <property type="protein sequence ID" value="QEG20352.1"/>
    <property type="molecule type" value="Genomic_DNA"/>
</dbReference>
<reference evidence="1 2" key="1">
    <citation type="submission" date="2019-08" db="EMBL/GenBank/DDBJ databases">
        <title>Deep-cultivation of Planctomycetes and their phenomic and genomic characterization uncovers novel biology.</title>
        <authorList>
            <person name="Wiegand S."/>
            <person name="Jogler M."/>
            <person name="Boedeker C."/>
            <person name="Pinto D."/>
            <person name="Vollmers J."/>
            <person name="Rivas-Marin E."/>
            <person name="Kohn T."/>
            <person name="Peeters S.H."/>
            <person name="Heuer A."/>
            <person name="Rast P."/>
            <person name="Oberbeckmann S."/>
            <person name="Bunk B."/>
            <person name="Jeske O."/>
            <person name="Meyerdierks A."/>
            <person name="Storesund J.E."/>
            <person name="Kallscheuer N."/>
            <person name="Luecker S."/>
            <person name="Lage O.M."/>
            <person name="Pohl T."/>
            <person name="Merkel B.J."/>
            <person name="Hornburger P."/>
            <person name="Mueller R.-W."/>
            <person name="Bruemmer F."/>
            <person name="Labrenz M."/>
            <person name="Spormann A.M."/>
            <person name="Op den Camp H."/>
            <person name="Overmann J."/>
            <person name="Amann R."/>
            <person name="Jetten M.S.M."/>
            <person name="Mascher T."/>
            <person name="Medema M.H."/>
            <person name="Devos D.P."/>
            <person name="Kaster A.-K."/>
            <person name="Ovreas L."/>
            <person name="Rohde M."/>
            <person name="Galperin M.Y."/>
            <person name="Jogler C."/>
        </authorList>
    </citation>
    <scope>NUCLEOTIDE SEQUENCE [LARGE SCALE GENOMIC DNA]</scope>
    <source>
        <strain evidence="1 2">FC18</strain>
    </source>
</reference>
<dbReference type="PANTHER" id="PTHR31793">
    <property type="entry name" value="4-HYDROXYBENZOYL-COA THIOESTERASE FAMILY MEMBER"/>
    <property type="match status" value="1"/>
</dbReference>
<dbReference type="OrthoDB" id="9799036at2"/>
<dbReference type="Pfam" id="PF13279">
    <property type="entry name" value="4HBT_2"/>
    <property type="match status" value="1"/>
</dbReference>
<dbReference type="CDD" id="cd00586">
    <property type="entry name" value="4HBT"/>
    <property type="match status" value="1"/>
</dbReference>
<gene>
    <name evidence="1" type="ORF">MFFC18_01990</name>
</gene>
<dbReference type="SUPFAM" id="SSF54637">
    <property type="entry name" value="Thioesterase/thiol ester dehydrase-isomerase"/>
    <property type="match status" value="1"/>
</dbReference>
<protein>
    <submittedName>
        <fullName evidence="1">Acyl-CoA thioesterase YbgC</fullName>
    </submittedName>
</protein>
<dbReference type="AlphaFoldDB" id="A0A5B9P5U4"/>
<accession>A0A5B9P5U4</accession>
<dbReference type="Gene3D" id="3.10.129.10">
    <property type="entry name" value="Hotdog Thioesterase"/>
    <property type="match status" value="1"/>
</dbReference>
<dbReference type="STRING" id="980251.GCA_001642875_04631"/>
<dbReference type="PANTHER" id="PTHR31793:SF39">
    <property type="entry name" value="THIOESTERASE_THIOL ESTER DEHYDRASE-ISOMERASE"/>
    <property type="match status" value="1"/>
</dbReference>
<dbReference type="Proteomes" id="UP000322214">
    <property type="component" value="Chromosome"/>
</dbReference>
<name>A0A5B9P5U4_9BACT</name>
<dbReference type="InterPro" id="IPR029069">
    <property type="entry name" value="HotDog_dom_sf"/>
</dbReference>
<dbReference type="KEGG" id="mff:MFFC18_01990"/>
<organism evidence="1 2">
    <name type="scientific">Mariniblastus fucicola</name>
    <dbReference type="NCBI Taxonomy" id="980251"/>
    <lineage>
        <taxon>Bacteria</taxon>
        <taxon>Pseudomonadati</taxon>
        <taxon>Planctomycetota</taxon>
        <taxon>Planctomycetia</taxon>
        <taxon>Pirellulales</taxon>
        <taxon>Pirellulaceae</taxon>
        <taxon>Mariniblastus</taxon>
    </lineage>
</organism>
<evidence type="ECO:0000313" key="1">
    <source>
        <dbReference type="EMBL" id="QEG20352.1"/>
    </source>
</evidence>
<evidence type="ECO:0000313" key="2">
    <source>
        <dbReference type="Proteomes" id="UP000322214"/>
    </source>
</evidence>
<keyword evidence="2" id="KW-1185">Reference proteome</keyword>